<feature type="domain" description="DUF6265" evidence="2">
    <location>
        <begin position="39"/>
        <end position="145"/>
    </location>
</feature>
<reference evidence="3 4" key="1">
    <citation type="submission" date="2019-05" db="EMBL/GenBank/DDBJ databases">
        <title>Genome sequencing of F202Z8.</title>
        <authorList>
            <person name="Kwon Y.M."/>
        </authorList>
    </citation>
    <scope>NUCLEOTIDE SEQUENCE [LARGE SCALE GENOMIC DNA]</scope>
    <source>
        <strain evidence="3 4">F202Z8</strain>
    </source>
</reference>
<protein>
    <recommendedName>
        <fullName evidence="2">DUF6265 domain-containing protein</fullName>
    </recommendedName>
</protein>
<dbReference type="InterPro" id="IPR046232">
    <property type="entry name" value="DUF6265"/>
</dbReference>
<keyword evidence="1" id="KW-0732">Signal</keyword>
<feature type="signal peptide" evidence="1">
    <location>
        <begin position="1"/>
        <end position="17"/>
    </location>
</feature>
<organism evidence="3 4">
    <name type="scientific">Aggregatimonas sangjinii</name>
    <dbReference type="NCBI Taxonomy" id="2583587"/>
    <lineage>
        <taxon>Bacteria</taxon>
        <taxon>Pseudomonadati</taxon>
        <taxon>Bacteroidota</taxon>
        <taxon>Flavobacteriia</taxon>
        <taxon>Flavobacteriales</taxon>
        <taxon>Flavobacteriaceae</taxon>
        <taxon>Aggregatimonas</taxon>
    </lineage>
</organism>
<evidence type="ECO:0000256" key="1">
    <source>
        <dbReference type="SAM" id="SignalP"/>
    </source>
</evidence>
<gene>
    <name evidence="3" type="ORF">FGM00_15820</name>
</gene>
<feature type="chain" id="PRO_5022766179" description="DUF6265 domain-containing protein" evidence="1">
    <location>
        <begin position="18"/>
        <end position="164"/>
    </location>
</feature>
<dbReference type="Pfam" id="PF19780">
    <property type="entry name" value="DUF6265"/>
    <property type="match status" value="1"/>
</dbReference>
<proteinExistence type="predicted"/>
<evidence type="ECO:0000313" key="4">
    <source>
        <dbReference type="Proteomes" id="UP000310017"/>
    </source>
</evidence>
<dbReference type="OrthoDB" id="7567258at2"/>
<dbReference type="RefSeq" id="WP_138853839.1">
    <property type="nucleotide sequence ID" value="NZ_CP040710.1"/>
</dbReference>
<dbReference type="KEGG" id="asag:FGM00_15820"/>
<evidence type="ECO:0000259" key="2">
    <source>
        <dbReference type="Pfam" id="PF19780"/>
    </source>
</evidence>
<keyword evidence="4" id="KW-1185">Reference proteome</keyword>
<dbReference type="Proteomes" id="UP000310017">
    <property type="component" value="Chromosome"/>
</dbReference>
<dbReference type="AlphaFoldDB" id="A0A5B7STH3"/>
<sequence length="164" mass="18766">MKCIAAIFFLASTCVFGQSTLSFEEGAISPKADLSSVIWMEGHWRGEAFGGVVEEIWSPPLGGSMMFSFKHVVDGKVTFYELGHIREMNETLVFQLKHFGGDLRGWEEKDETVDAKLVKIDENRIYFDDFTFEQISDDEINIYVVIEEEGKSEQAKFNYKRVVK</sequence>
<evidence type="ECO:0000313" key="3">
    <source>
        <dbReference type="EMBL" id="QCX01502.1"/>
    </source>
</evidence>
<name>A0A5B7STH3_9FLAO</name>
<accession>A0A5B7STH3</accession>
<dbReference type="EMBL" id="CP040710">
    <property type="protein sequence ID" value="QCX01502.1"/>
    <property type="molecule type" value="Genomic_DNA"/>
</dbReference>